<dbReference type="Proteomes" id="UP000248198">
    <property type="component" value="Unassembled WGS sequence"/>
</dbReference>
<name>A0A318US66_9SPHI</name>
<dbReference type="AlphaFoldDB" id="A0A318US66"/>
<evidence type="ECO:0000313" key="2">
    <source>
        <dbReference type="Proteomes" id="UP000248198"/>
    </source>
</evidence>
<reference evidence="1 2" key="1">
    <citation type="submission" date="2018-06" db="EMBL/GenBank/DDBJ databases">
        <title>Genomic Encyclopedia of Archaeal and Bacterial Type Strains, Phase II (KMG-II): from individual species to whole genera.</title>
        <authorList>
            <person name="Goeker M."/>
        </authorList>
    </citation>
    <scope>NUCLEOTIDE SEQUENCE [LARGE SCALE GENOMIC DNA]</scope>
    <source>
        <strain evidence="1 2">DSM 27372</strain>
    </source>
</reference>
<gene>
    <name evidence="1" type="ORF">B0O44_101400</name>
</gene>
<dbReference type="EMBL" id="QKLU01000001">
    <property type="protein sequence ID" value="PYF76925.1"/>
    <property type="molecule type" value="Genomic_DNA"/>
</dbReference>
<comment type="caution">
    <text evidence="1">The sequence shown here is derived from an EMBL/GenBank/DDBJ whole genome shotgun (WGS) entry which is preliminary data.</text>
</comment>
<keyword evidence="2" id="KW-1185">Reference proteome</keyword>
<proteinExistence type="predicted"/>
<accession>A0A318US66</accession>
<sequence length="45" mass="5498">MKLTRKLKPLVQFVYYNFFSFFKKTDLLLVHPDHSPLYQLNKIKP</sequence>
<evidence type="ECO:0000313" key="1">
    <source>
        <dbReference type="EMBL" id="PYF76925.1"/>
    </source>
</evidence>
<protein>
    <submittedName>
        <fullName evidence="1">Uncharacterized protein</fullName>
    </submittedName>
</protein>
<organism evidence="1 2">
    <name type="scientific">Pedobacter nutrimenti</name>
    <dbReference type="NCBI Taxonomy" id="1241337"/>
    <lineage>
        <taxon>Bacteria</taxon>
        <taxon>Pseudomonadati</taxon>
        <taxon>Bacteroidota</taxon>
        <taxon>Sphingobacteriia</taxon>
        <taxon>Sphingobacteriales</taxon>
        <taxon>Sphingobacteriaceae</taxon>
        <taxon>Pedobacter</taxon>
    </lineage>
</organism>